<proteinExistence type="predicted"/>
<evidence type="ECO:0000313" key="3">
    <source>
        <dbReference type="Proteomes" id="UP000265520"/>
    </source>
</evidence>
<organism evidence="2 3">
    <name type="scientific">Trifolium medium</name>
    <dbReference type="NCBI Taxonomy" id="97028"/>
    <lineage>
        <taxon>Eukaryota</taxon>
        <taxon>Viridiplantae</taxon>
        <taxon>Streptophyta</taxon>
        <taxon>Embryophyta</taxon>
        <taxon>Tracheophyta</taxon>
        <taxon>Spermatophyta</taxon>
        <taxon>Magnoliopsida</taxon>
        <taxon>eudicotyledons</taxon>
        <taxon>Gunneridae</taxon>
        <taxon>Pentapetalae</taxon>
        <taxon>rosids</taxon>
        <taxon>fabids</taxon>
        <taxon>Fabales</taxon>
        <taxon>Fabaceae</taxon>
        <taxon>Papilionoideae</taxon>
        <taxon>50 kb inversion clade</taxon>
        <taxon>NPAAA clade</taxon>
        <taxon>Hologalegina</taxon>
        <taxon>IRL clade</taxon>
        <taxon>Trifolieae</taxon>
        <taxon>Trifolium</taxon>
    </lineage>
</organism>
<reference evidence="2 3" key="1">
    <citation type="journal article" date="2018" name="Front. Plant Sci.">
        <title>Red Clover (Trifolium pratense) and Zigzag Clover (T. medium) - A Picture of Genomic Similarities and Differences.</title>
        <authorList>
            <person name="Dluhosova J."/>
            <person name="Istvanek J."/>
            <person name="Nedelnik J."/>
            <person name="Repkova J."/>
        </authorList>
    </citation>
    <scope>NUCLEOTIDE SEQUENCE [LARGE SCALE GENOMIC DNA]</scope>
    <source>
        <strain evidence="3">cv. 10/8</strain>
        <tissue evidence="2">Leaf</tissue>
    </source>
</reference>
<evidence type="ECO:0000256" key="1">
    <source>
        <dbReference type="SAM" id="MobiDB-lite"/>
    </source>
</evidence>
<feature type="compositionally biased region" description="Basic and acidic residues" evidence="1">
    <location>
        <begin position="39"/>
        <end position="52"/>
    </location>
</feature>
<dbReference type="EMBL" id="LXQA011058212">
    <property type="protein sequence ID" value="MCI83069.1"/>
    <property type="molecule type" value="Genomic_DNA"/>
</dbReference>
<feature type="region of interest" description="Disordered" evidence="1">
    <location>
        <begin position="16"/>
        <end position="58"/>
    </location>
</feature>
<dbReference type="Proteomes" id="UP000265520">
    <property type="component" value="Unassembled WGS sequence"/>
</dbReference>
<feature type="compositionally biased region" description="Acidic residues" evidence="1">
    <location>
        <begin position="28"/>
        <end position="38"/>
    </location>
</feature>
<sequence>GVVFNVSTSVTQSGQYVETIQNNSPIESEYESSSENEDSQSKRVTGDDQEKMDSDDDGLSEVSVWSFLLL</sequence>
<accession>A0A392V729</accession>
<protein>
    <submittedName>
        <fullName evidence="2">Uncharacterized protein</fullName>
    </submittedName>
</protein>
<comment type="caution">
    <text evidence="2">The sequence shown here is derived from an EMBL/GenBank/DDBJ whole genome shotgun (WGS) entry which is preliminary data.</text>
</comment>
<name>A0A392V729_9FABA</name>
<feature type="non-terminal residue" evidence="2">
    <location>
        <position position="1"/>
    </location>
</feature>
<dbReference type="AlphaFoldDB" id="A0A392V729"/>
<evidence type="ECO:0000313" key="2">
    <source>
        <dbReference type="EMBL" id="MCI83069.1"/>
    </source>
</evidence>
<keyword evidence="3" id="KW-1185">Reference proteome</keyword>